<dbReference type="Gene3D" id="3.40.50.12230">
    <property type="match status" value="1"/>
</dbReference>
<evidence type="ECO:0000313" key="7">
    <source>
        <dbReference type="EMBL" id="KKQ45645.1"/>
    </source>
</evidence>
<dbReference type="InterPro" id="IPR002376">
    <property type="entry name" value="Formyl_transf_N"/>
</dbReference>
<evidence type="ECO:0000259" key="5">
    <source>
        <dbReference type="Pfam" id="PF00551"/>
    </source>
</evidence>
<dbReference type="PANTHER" id="PTHR11138">
    <property type="entry name" value="METHIONYL-TRNA FORMYLTRANSFERASE"/>
    <property type="match status" value="1"/>
</dbReference>
<comment type="similarity">
    <text evidence="1">Belongs to the Fmt family.</text>
</comment>
<proteinExistence type="inferred from homology"/>
<evidence type="ECO:0000256" key="3">
    <source>
        <dbReference type="ARBA" id="ARBA00022679"/>
    </source>
</evidence>
<dbReference type="GO" id="GO:0004479">
    <property type="term" value="F:methionyl-tRNA formyltransferase activity"/>
    <property type="evidence" value="ECO:0007669"/>
    <property type="project" value="UniProtKB-EC"/>
</dbReference>
<protein>
    <recommendedName>
        <fullName evidence="2">methionyl-tRNA formyltransferase</fullName>
        <ecNumber evidence="2">2.1.2.9</ecNumber>
    </recommendedName>
</protein>
<dbReference type="CDD" id="cd08704">
    <property type="entry name" value="Met_tRNA_FMT_C"/>
    <property type="match status" value="1"/>
</dbReference>
<dbReference type="InterPro" id="IPR036477">
    <property type="entry name" value="Formyl_transf_N_sf"/>
</dbReference>
<feature type="domain" description="Formyl transferase C-terminal" evidence="6">
    <location>
        <begin position="248"/>
        <end position="317"/>
    </location>
</feature>
<accession>A0A0G0I3Z9</accession>
<dbReference type="InterPro" id="IPR044135">
    <property type="entry name" value="Met-tRNA-FMT_C"/>
</dbReference>
<dbReference type="CDD" id="cd08646">
    <property type="entry name" value="FMT_core_Met-tRNA-FMT_N"/>
    <property type="match status" value="1"/>
</dbReference>
<dbReference type="Pfam" id="PF00551">
    <property type="entry name" value="Formyl_trans_N"/>
    <property type="match status" value="1"/>
</dbReference>
<gene>
    <name evidence="7" type="ORF">US62_C0011G0009</name>
</gene>
<evidence type="ECO:0000256" key="2">
    <source>
        <dbReference type="ARBA" id="ARBA00012261"/>
    </source>
</evidence>
<dbReference type="InterPro" id="IPR041711">
    <property type="entry name" value="Met-tRNA-FMT_N"/>
</dbReference>
<evidence type="ECO:0000313" key="8">
    <source>
        <dbReference type="Proteomes" id="UP000034603"/>
    </source>
</evidence>
<organism evidence="7 8">
    <name type="scientific">Candidatus Woesebacteria bacterium GW2011_GWA1_37_8</name>
    <dbReference type="NCBI Taxonomy" id="1618546"/>
    <lineage>
        <taxon>Bacteria</taxon>
        <taxon>Candidatus Woeseibacteriota</taxon>
    </lineage>
</organism>
<keyword evidence="3 7" id="KW-0808">Transferase</keyword>
<dbReference type="Proteomes" id="UP000034603">
    <property type="component" value="Unassembled WGS sequence"/>
</dbReference>
<dbReference type="EMBL" id="LBTR01000011">
    <property type="protein sequence ID" value="KKQ45645.1"/>
    <property type="molecule type" value="Genomic_DNA"/>
</dbReference>
<dbReference type="PANTHER" id="PTHR11138:SF5">
    <property type="entry name" value="METHIONYL-TRNA FORMYLTRANSFERASE, MITOCHONDRIAL"/>
    <property type="match status" value="1"/>
</dbReference>
<feature type="domain" description="Formyl transferase N-terminal" evidence="5">
    <location>
        <begin position="1"/>
        <end position="180"/>
    </location>
</feature>
<evidence type="ECO:0000259" key="6">
    <source>
        <dbReference type="Pfam" id="PF02911"/>
    </source>
</evidence>
<dbReference type="GO" id="GO:0005829">
    <property type="term" value="C:cytosol"/>
    <property type="evidence" value="ECO:0007669"/>
    <property type="project" value="TreeGrafter"/>
</dbReference>
<comment type="caution">
    <text evidence="7">The sequence shown here is derived from an EMBL/GenBank/DDBJ whole genome shotgun (WGS) entry which is preliminary data.</text>
</comment>
<dbReference type="InterPro" id="IPR005793">
    <property type="entry name" value="Formyl_trans_C"/>
</dbReference>
<dbReference type="SUPFAM" id="SSF53328">
    <property type="entry name" value="Formyltransferase"/>
    <property type="match status" value="1"/>
</dbReference>
<sequence length="329" mass="36850">MKIVFIGTPDYVVPILQLLHKKFRENNNSESGVVAVLTQTPKPSGRDKKISYSAVDTWAYTHKIPIYFNPLDIIKDNVKADVGVLASYGGLLPKDLITYFPKGILVIHPSLLPQFRWSSPVPAAIITNTNPTGVSIIKMDDKFDHGPVVTQFKEDVTKDDTYGSLRDRLFEKSAEVLVQMLPAYLSGKINPKAQDDSNASFANMIKKDDAFIPPKILSAALLGKISKTKWPIPFIKVKGAVYNLQPTTYNLSQFIRAMQPWPIAWTTVKIKGEEKKLKILSSTQVPLEPKSDDLQPGTYNLQLNLVQLEGKNPVTWEQFKQGYPKLKLV</sequence>
<keyword evidence="4" id="KW-0648">Protein biosynthesis</keyword>
<dbReference type="EC" id="2.1.2.9" evidence="2"/>
<evidence type="ECO:0000256" key="1">
    <source>
        <dbReference type="ARBA" id="ARBA00010699"/>
    </source>
</evidence>
<dbReference type="Pfam" id="PF02911">
    <property type="entry name" value="Formyl_trans_C"/>
    <property type="match status" value="1"/>
</dbReference>
<evidence type="ECO:0000256" key="4">
    <source>
        <dbReference type="ARBA" id="ARBA00022917"/>
    </source>
</evidence>
<name>A0A0G0I3Z9_9BACT</name>
<reference evidence="7 8" key="1">
    <citation type="journal article" date="2015" name="Nature">
        <title>rRNA introns, odd ribosomes, and small enigmatic genomes across a large radiation of phyla.</title>
        <authorList>
            <person name="Brown C.T."/>
            <person name="Hug L.A."/>
            <person name="Thomas B.C."/>
            <person name="Sharon I."/>
            <person name="Castelle C.J."/>
            <person name="Singh A."/>
            <person name="Wilkins M.J."/>
            <person name="Williams K.H."/>
            <person name="Banfield J.F."/>
        </authorList>
    </citation>
    <scope>NUCLEOTIDE SEQUENCE [LARGE SCALE GENOMIC DNA]</scope>
</reference>
<dbReference type="InterPro" id="IPR011034">
    <property type="entry name" value="Formyl_transferase-like_C_sf"/>
</dbReference>
<dbReference type="AlphaFoldDB" id="A0A0G0I3Z9"/>
<dbReference type="SUPFAM" id="SSF50486">
    <property type="entry name" value="FMT C-terminal domain-like"/>
    <property type="match status" value="1"/>
</dbReference>